<dbReference type="InterPro" id="IPR013094">
    <property type="entry name" value="AB_hydrolase_3"/>
</dbReference>
<comment type="similarity">
    <text evidence="1">Belongs to the 'GDXG' lipolytic enzyme family.</text>
</comment>
<dbReference type="Proteomes" id="UP000479043">
    <property type="component" value="Unassembled WGS sequence"/>
</dbReference>
<dbReference type="InterPro" id="IPR002168">
    <property type="entry name" value="Lipase_GDXG_HIS_AS"/>
</dbReference>
<dbReference type="SUPFAM" id="SSF53474">
    <property type="entry name" value="alpha/beta-Hydrolases"/>
    <property type="match status" value="1"/>
</dbReference>
<dbReference type="RefSeq" id="WP_160974546.1">
    <property type="nucleotide sequence ID" value="NZ_WWEN01000007.1"/>
</dbReference>
<evidence type="ECO:0000259" key="3">
    <source>
        <dbReference type="Pfam" id="PF07859"/>
    </source>
</evidence>
<accession>A0A6L8LT40</accession>
<keyword evidence="5" id="KW-1185">Reference proteome</keyword>
<feature type="domain" description="Alpha/beta hydrolase fold-3" evidence="3">
    <location>
        <begin position="76"/>
        <end position="276"/>
    </location>
</feature>
<dbReference type="EMBL" id="WWEN01000007">
    <property type="protein sequence ID" value="MYM56632.1"/>
    <property type="molecule type" value="Genomic_DNA"/>
</dbReference>
<dbReference type="PROSITE" id="PS01173">
    <property type="entry name" value="LIPASE_GDXG_HIS"/>
    <property type="match status" value="1"/>
</dbReference>
<comment type="caution">
    <text evidence="4">The sequence shown here is derived from an EMBL/GenBank/DDBJ whole genome shotgun (WGS) entry which is preliminary data.</text>
</comment>
<sequence>MSLKLTLMGGAMRPLARRAMRRAQDPVKIRRQFNRAARLWFREVPHAQYRESAYRSERDQPALWVSSGPATSDRVLLYLHGGGYLAGSPETHKRLVARLCRMTGMRALLPSYRLAPEHRLPAALYDSEAAFDHLIALGYRPGDIVIGGDSAGGGLALSLLARLCQTGRRPAACFAWSPFCDKCFSGASVLENSQRDHFFPGDRVHDLTSFVLGDLPPDDPRISPLYAEFPGTPPVLLQVSDSEILRDDSVRMAEKLSLAGGAVELQTWPDAPHVWQIFDGWFPEARQAIRETARFLRHLEDQPADN</sequence>
<dbReference type="Pfam" id="PF07859">
    <property type="entry name" value="Abhydrolase_3"/>
    <property type="match status" value="1"/>
</dbReference>
<gene>
    <name evidence="4" type="ORF">GR167_15040</name>
</gene>
<proteinExistence type="inferred from homology"/>
<dbReference type="GO" id="GO:0016787">
    <property type="term" value="F:hydrolase activity"/>
    <property type="evidence" value="ECO:0007669"/>
    <property type="project" value="UniProtKB-KW"/>
</dbReference>
<dbReference type="InterPro" id="IPR029058">
    <property type="entry name" value="AB_hydrolase_fold"/>
</dbReference>
<organism evidence="4 5">
    <name type="scientific">Thalassovita mangrovi</name>
    <dbReference type="NCBI Taxonomy" id="2692236"/>
    <lineage>
        <taxon>Bacteria</taxon>
        <taxon>Pseudomonadati</taxon>
        <taxon>Pseudomonadota</taxon>
        <taxon>Alphaproteobacteria</taxon>
        <taxon>Rhodobacterales</taxon>
        <taxon>Roseobacteraceae</taxon>
        <taxon>Thalassovita</taxon>
    </lineage>
</organism>
<keyword evidence="2 4" id="KW-0378">Hydrolase</keyword>
<dbReference type="InterPro" id="IPR050300">
    <property type="entry name" value="GDXG_lipolytic_enzyme"/>
</dbReference>
<evidence type="ECO:0000256" key="1">
    <source>
        <dbReference type="ARBA" id="ARBA00010515"/>
    </source>
</evidence>
<evidence type="ECO:0000313" key="4">
    <source>
        <dbReference type="EMBL" id="MYM56632.1"/>
    </source>
</evidence>
<protein>
    <submittedName>
        <fullName evidence="4">Alpha/beta hydrolase fold domain-containing protein</fullName>
    </submittedName>
</protein>
<evidence type="ECO:0000256" key="2">
    <source>
        <dbReference type="ARBA" id="ARBA00022801"/>
    </source>
</evidence>
<dbReference type="AlphaFoldDB" id="A0A6L8LT40"/>
<dbReference type="Gene3D" id="3.40.50.1820">
    <property type="entry name" value="alpha/beta hydrolase"/>
    <property type="match status" value="1"/>
</dbReference>
<dbReference type="PANTHER" id="PTHR48081:SF8">
    <property type="entry name" value="ALPHA_BETA HYDROLASE FOLD-3 DOMAIN-CONTAINING PROTEIN-RELATED"/>
    <property type="match status" value="1"/>
</dbReference>
<dbReference type="PANTHER" id="PTHR48081">
    <property type="entry name" value="AB HYDROLASE SUPERFAMILY PROTEIN C4A8.06C"/>
    <property type="match status" value="1"/>
</dbReference>
<evidence type="ECO:0000313" key="5">
    <source>
        <dbReference type="Proteomes" id="UP000479043"/>
    </source>
</evidence>
<reference evidence="4 5" key="1">
    <citation type="submission" date="2020-01" db="EMBL/GenBank/DDBJ databases">
        <authorList>
            <person name="Chen S."/>
        </authorList>
    </citation>
    <scope>NUCLEOTIDE SEQUENCE [LARGE SCALE GENOMIC DNA]</scope>
    <source>
        <strain evidence="4 5">GS-10</strain>
    </source>
</reference>
<name>A0A6L8LT40_9RHOB</name>